<keyword evidence="1" id="KW-1133">Transmembrane helix</keyword>
<feature type="transmembrane region" description="Helical" evidence="1">
    <location>
        <begin position="259"/>
        <end position="275"/>
    </location>
</feature>
<sequence length="288" mass="31905">MQPIIDAIVEWLKALLVDGIMGNLDGLFSNVNQQVGEIAAQVGTTPAAWNAGVFAMIRQLSETVVLPIAGLVLTFVMTYELIQMLIDRNNLHDIDTWMFYKWIFKTFVAVMILTNTFHIVMAVFDVSQHVIQQSAALVQGSTDISPDMMNDLRTQLEAMELGPLLGIFLQSFFVQFTMTALNIVIFVIVYGRMIEIYLLTSLAPIPFATSVNRETGSMGQNYFKSLLAVGFQGLLIMVCVAIYAVLVQSIATDGDIMNAIWRCMGYTVLLCFTLFKTGSLAKSIFGAH</sequence>
<evidence type="ECO:0008006" key="4">
    <source>
        <dbReference type="Google" id="ProtNLM"/>
    </source>
</evidence>
<accession>A0ABS8DBF2</accession>
<keyword evidence="3" id="KW-1185">Reference proteome</keyword>
<evidence type="ECO:0000256" key="1">
    <source>
        <dbReference type="SAM" id="Phobius"/>
    </source>
</evidence>
<feature type="transmembrane region" description="Helical" evidence="1">
    <location>
        <begin position="102"/>
        <end position="124"/>
    </location>
</feature>
<dbReference type="Proteomes" id="UP001299546">
    <property type="component" value="Unassembled WGS sequence"/>
</dbReference>
<proteinExistence type="predicted"/>
<dbReference type="EMBL" id="JAJCIS010000001">
    <property type="protein sequence ID" value="MCB7385746.1"/>
    <property type="molecule type" value="Genomic_DNA"/>
</dbReference>
<feature type="transmembrane region" description="Helical" evidence="1">
    <location>
        <begin position="64"/>
        <end position="82"/>
    </location>
</feature>
<dbReference type="RefSeq" id="WP_066731634.1">
    <property type="nucleotide sequence ID" value="NZ_JAJCIQ010000001.1"/>
</dbReference>
<evidence type="ECO:0000313" key="2">
    <source>
        <dbReference type="EMBL" id="MCB7385746.1"/>
    </source>
</evidence>
<dbReference type="Pfam" id="PF19478">
    <property type="entry name" value="TrbL_2"/>
    <property type="match status" value="1"/>
</dbReference>
<reference evidence="2 3" key="1">
    <citation type="submission" date="2021-10" db="EMBL/GenBank/DDBJ databases">
        <title>Collection of gut derived symbiotic bacterial strains cultured from healthy donors.</title>
        <authorList>
            <person name="Lin H."/>
            <person name="Littmann E."/>
            <person name="Kohout C."/>
            <person name="Pamer E.G."/>
        </authorList>
    </citation>
    <scope>NUCLEOTIDE SEQUENCE [LARGE SCALE GENOMIC DNA]</scope>
    <source>
        <strain evidence="2 3">DFI.1.165</strain>
    </source>
</reference>
<name>A0ABS8DBF2_9FIRM</name>
<dbReference type="InterPro" id="IPR045798">
    <property type="entry name" value="TrbL_Firmicutes"/>
</dbReference>
<comment type="caution">
    <text evidence="2">The sequence shown here is derived from an EMBL/GenBank/DDBJ whole genome shotgun (WGS) entry which is preliminary data.</text>
</comment>
<evidence type="ECO:0000313" key="3">
    <source>
        <dbReference type="Proteomes" id="UP001299546"/>
    </source>
</evidence>
<feature type="transmembrane region" description="Helical" evidence="1">
    <location>
        <begin position="226"/>
        <end position="247"/>
    </location>
</feature>
<gene>
    <name evidence="2" type="ORF">LIZ65_00455</name>
</gene>
<protein>
    <recommendedName>
        <fullName evidence="4">TrbL/VirB6 plasmid conjugal transfer protein</fullName>
    </recommendedName>
</protein>
<organism evidence="2 3">
    <name type="scientific">Bariatricus massiliensis</name>
    <dbReference type="NCBI Taxonomy" id="1745713"/>
    <lineage>
        <taxon>Bacteria</taxon>
        <taxon>Bacillati</taxon>
        <taxon>Bacillota</taxon>
        <taxon>Clostridia</taxon>
        <taxon>Lachnospirales</taxon>
        <taxon>Lachnospiraceae</taxon>
        <taxon>Bariatricus</taxon>
    </lineage>
</organism>
<keyword evidence="1" id="KW-0472">Membrane</keyword>
<keyword evidence="1" id="KW-0812">Transmembrane</keyword>